<feature type="coiled-coil region" evidence="1">
    <location>
        <begin position="28"/>
        <end position="55"/>
    </location>
</feature>
<keyword evidence="1" id="KW-0175">Coiled coil</keyword>
<comment type="caution">
    <text evidence="2">The sequence shown here is derived from an EMBL/GenBank/DDBJ whole genome shotgun (WGS) entry which is preliminary data.</text>
</comment>
<protein>
    <submittedName>
        <fullName evidence="2">Uncharacterized protein</fullName>
    </submittedName>
</protein>
<organism evidence="2 3">
    <name type="scientific">Geodia barretti</name>
    <name type="common">Barrett's horny sponge</name>
    <dbReference type="NCBI Taxonomy" id="519541"/>
    <lineage>
        <taxon>Eukaryota</taxon>
        <taxon>Metazoa</taxon>
        <taxon>Porifera</taxon>
        <taxon>Demospongiae</taxon>
        <taxon>Heteroscleromorpha</taxon>
        <taxon>Tetractinellida</taxon>
        <taxon>Astrophorina</taxon>
        <taxon>Geodiidae</taxon>
        <taxon>Geodia</taxon>
    </lineage>
</organism>
<feature type="non-terminal residue" evidence="2">
    <location>
        <position position="59"/>
    </location>
</feature>
<evidence type="ECO:0000256" key="1">
    <source>
        <dbReference type="SAM" id="Coils"/>
    </source>
</evidence>
<dbReference type="Proteomes" id="UP001174909">
    <property type="component" value="Unassembled WGS sequence"/>
</dbReference>
<accession>A0AA35SUE5</accession>
<dbReference type="AlphaFoldDB" id="A0AA35SUE5"/>
<name>A0AA35SUE5_GEOBA</name>
<evidence type="ECO:0000313" key="3">
    <source>
        <dbReference type="Proteomes" id="UP001174909"/>
    </source>
</evidence>
<reference evidence="2" key="1">
    <citation type="submission" date="2023-03" db="EMBL/GenBank/DDBJ databases">
        <authorList>
            <person name="Steffen K."/>
            <person name="Cardenas P."/>
        </authorList>
    </citation>
    <scope>NUCLEOTIDE SEQUENCE</scope>
</reference>
<sequence length="59" mass="7026">MSIVRTGKDRESYTEGLDHILSNTEFETSQQEQQIQNELDKIKAHEKEIEEKEKEIEDF</sequence>
<gene>
    <name evidence="2" type="ORF">GBAR_LOCUS19753</name>
</gene>
<evidence type="ECO:0000313" key="2">
    <source>
        <dbReference type="EMBL" id="CAI8035161.1"/>
    </source>
</evidence>
<keyword evidence="3" id="KW-1185">Reference proteome</keyword>
<dbReference type="EMBL" id="CASHTH010002775">
    <property type="protein sequence ID" value="CAI8035161.1"/>
    <property type="molecule type" value="Genomic_DNA"/>
</dbReference>
<proteinExistence type="predicted"/>